<name>A0ABM1NIB2_NICVS</name>
<evidence type="ECO:0000256" key="6">
    <source>
        <dbReference type="SAM" id="MobiDB-lite"/>
    </source>
</evidence>
<gene>
    <name evidence="8" type="primary">LOC108569502</name>
</gene>
<evidence type="ECO:0000313" key="8">
    <source>
        <dbReference type="RefSeq" id="XP_017786562.1"/>
    </source>
</evidence>
<protein>
    <recommendedName>
        <fullName evidence="3 5">Biogenesis of lysosome-related organelles complex 1 subunit 6</fullName>
        <shortName evidence="5">BLOC-1 subunit 6</shortName>
    </recommendedName>
</protein>
<evidence type="ECO:0000256" key="4">
    <source>
        <dbReference type="ARBA" id="ARBA00022490"/>
    </source>
</evidence>
<dbReference type="GeneID" id="108569502"/>
<evidence type="ECO:0000256" key="3">
    <source>
        <dbReference type="ARBA" id="ARBA00019579"/>
    </source>
</evidence>
<feature type="region of interest" description="Disordered" evidence="6">
    <location>
        <begin position="129"/>
        <end position="150"/>
    </location>
</feature>
<proteinExistence type="inferred from homology"/>
<keyword evidence="7" id="KW-1185">Reference proteome</keyword>
<dbReference type="InterPro" id="IPR017242">
    <property type="entry name" value="BLOC-1_pallidin"/>
</dbReference>
<reference evidence="8" key="1">
    <citation type="submission" date="2025-08" db="UniProtKB">
        <authorList>
            <consortium name="RefSeq"/>
        </authorList>
    </citation>
    <scope>IDENTIFICATION</scope>
    <source>
        <tissue evidence="8">Whole Larva</tissue>
    </source>
</reference>
<organism evidence="7 8">
    <name type="scientific">Nicrophorus vespilloides</name>
    <name type="common">Boreal carrion beetle</name>
    <dbReference type="NCBI Taxonomy" id="110193"/>
    <lineage>
        <taxon>Eukaryota</taxon>
        <taxon>Metazoa</taxon>
        <taxon>Ecdysozoa</taxon>
        <taxon>Arthropoda</taxon>
        <taxon>Hexapoda</taxon>
        <taxon>Insecta</taxon>
        <taxon>Pterygota</taxon>
        <taxon>Neoptera</taxon>
        <taxon>Endopterygota</taxon>
        <taxon>Coleoptera</taxon>
        <taxon>Polyphaga</taxon>
        <taxon>Staphyliniformia</taxon>
        <taxon>Silphidae</taxon>
        <taxon>Nicrophorinae</taxon>
        <taxon>Nicrophorus</taxon>
    </lineage>
</organism>
<dbReference type="Pfam" id="PF14712">
    <property type="entry name" value="Snapin_Pallidin"/>
    <property type="match status" value="1"/>
</dbReference>
<evidence type="ECO:0000313" key="7">
    <source>
        <dbReference type="Proteomes" id="UP000695000"/>
    </source>
</evidence>
<comment type="subcellular location">
    <subcellularLocation>
        <location evidence="1">Cytoplasm</location>
    </subcellularLocation>
</comment>
<dbReference type="Proteomes" id="UP000695000">
    <property type="component" value="Unplaced"/>
</dbReference>
<evidence type="ECO:0000256" key="1">
    <source>
        <dbReference type="ARBA" id="ARBA00004496"/>
    </source>
</evidence>
<dbReference type="PANTHER" id="PTHR31328">
    <property type="entry name" value="BIOGENESIS OF LYSOSOME-RELATED ORGANELLES COMPLEX 1 SUBUNIT 6"/>
    <property type="match status" value="1"/>
</dbReference>
<comment type="similarity">
    <text evidence="2 5">Belongs to the BLOC1S6 family.</text>
</comment>
<dbReference type="InterPro" id="IPR028119">
    <property type="entry name" value="Snapin/Pallidin/Snn1"/>
</dbReference>
<comment type="function">
    <text evidence="5">Component of the biogenesis of lysosome-related organelles complex-1 (BLOC-1) involved in pigment granule biogenesis.</text>
</comment>
<dbReference type="PIRSF" id="PIRSF037609">
    <property type="entry name" value="BLOC-1_complex_pallidin"/>
    <property type="match status" value="1"/>
</dbReference>
<dbReference type="RefSeq" id="XP_017786562.1">
    <property type="nucleotide sequence ID" value="XM_017931073.1"/>
</dbReference>
<evidence type="ECO:0000256" key="2">
    <source>
        <dbReference type="ARBA" id="ARBA00005767"/>
    </source>
</evidence>
<dbReference type="PANTHER" id="PTHR31328:SF2">
    <property type="entry name" value="BIOGENESIS OF LYSOSOME-RELATED ORGANELLES COMPLEX 1 SUBUNIT 6"/>
    <property type="match status" value="1"/>
</dbReference>
<keyword evidence="4" id="KW-0963">Cytoplasm</keyword>
<accession>A0ABM1NIB2</accession>
<evidence type="ECO:0000256" key="5">
    <source>
        <dbReference type="PIRNR" id="PIRNR037609"/>
    </source>
</evidence>
<sequence>MDTEAVQQSSETASTVENGTNIYTPETIANLSNGIVNRYKPQLDITKILLSELLEKQTVLVEQIHDENLKVSWTQNSVDLQKMFDTISTCHMKLSNIKKEMRGLHDKSIKLKKRALRLQHHKEKAEYLETQQKQMDLKREQDLIGSKPPN</sequence>